<dbReference type="RefSeq" id="WP_015336180.1">
    <property type="nucleotide sequence ID" value="NC_020055.1"/>
</dbReference>
<dbReference type="InterPro" id="IPR054899">
    <property type="entry name" value="c3_cytochr_TmcA"/>
</dbReference>
<dbReference type="EMBL" id="FO203522">
    <property type="protein sequence ID" value="CCO23576.1"/>
    <property type="molecule type" value="Genomic_DNA"/>
</dbReference>
<keyword evidence="1" id="KW-0813">Transport</keyword>
<evidence type="ECO:0000256" key="1">
    <source>
        <dbReference type="ARBA" id="ARBA00022448"/>
    </source>
</evidence>
<dbReference type="OrthoDB" id="9796996at2"/>
<keyword evidence="3" id="KW-0479">Metal-binding</keyword>
<keyword evidence="4" id="KW-0249">Electron transport</keyword>
<evidence type="ECO:0000256" key="2">
    <source>
        <dbReference type="ARBA" id="ARBA00022617"/>
    </source>
</evidence>
<gene>
    <name evidence="8" type="ORF">DESAM_21295</name>
</gene>
<evidence type="ECO:0000256" key="6">
    <source>
        <dbReference type="SAM" id="SignalP"/>
    </source>
</evidence>
<dbReference type="SUPFAM" id="SSF48695">
    <property type="entry name" value="Multiheme cytochromes"/>
    <property type="match status" value="1"/>
</dbReference>
<dbReference type="Gene3D" id="3.90.10.10">
    <property type="entry name" value="Cytochrome C3"/>
    <property type="match status" value="1"/>
</dbReference>
<dbReference type="NCBIfam" id="NF045722">
    <property type="entry name" value="c3_cytochr_TmcA"/>
    <property type="match status" value="1"/>
</dbReference>
<dbReference type="GO" id="GO:0046872">
    <property type="term" value="F:metal ion binding"/>
    <property type="evidence" value="ECO:0007669"/>
    <property type="project" value="UniProtKB-KW"/>
</dbReference>
<dbReference type="eggNOG" id="ENOG5032WNJ">
    <property type="taxonomic scope" value="Bacteria"/>
</dbReference>
<proteinExistence type="predicted"/>
<dbReference type="GO" id="GO:0020037">
    <property type="term" value="F:heme binding"/>
    <property type="evidence" value="ECO:0007669"/>
    <property type="project" value="InterPro"/>
</dbReference>
<protein>
    <submittedName>
        <fullName evidence="8">Acidic cytochrome c3</fullName>
    </submittedName>
</protein>
<feature type="signal peptide" evidence="6">
    <location>
        <begin position="1"/>
        <end position="24"/>
    </location>
</feature>
<dbReference type="HOGENOM" id="CLU_125874_4_0_7"/>
<keyword evidence="6" id="KW-0732">Signal</keyword>
<feature type="domain" description="Class III cytochrome C" evidence="7">
    <location>
        <begin position="39"/>
        <end position="124"/>
    </location>
</feature>
<keyword evidence="2" id="KW-0349">Heme</keyword>
<dbReference type="Proteomes" id="UP000010808">
    <property type="component" value="Chromosome"/>
</dbReference>
<dbReference type="KEGG" id="dhy:DESAM_21295"/>
<organism evidence="8 9">
    <name type="scientific">Maridesulfovibrio hydrothermalis AM13 = DSM 14728</name>
    <dbReference type="NCBI Taxonomy" id="1121451"/>
    <lineage>
        <taxon>Bacteria</taxon>
        <taxon>Pseudomonadati</taxon>
        <taxon>Thermodesulfobacteriota</taxon>
        <taxon>Desulfovibrionia</taxon>
        <taxon>Desulfovibrionales</taxon>
        <taxon>Desulfovibrionaceae</taxon>
        <taxon>Maridesulfovibrio</taxon>
    </lineage>
</organism>
<sequence>MLKRVFSIAVIAACVFLYMIPAFCQEDITFLLDPAFEHPERPAAMFEHDAHNEKAGIDDCASCHHVWEDGKIVEDESSEDQKCSDCHTVKPESGKTGLRNAYHKLCSDCHIQKDLGPVTCAGCHPKGGAAPSAH</sequence>
<reference evidence="8 9" key="1">
    <citation type="submission" date="2012-10" db="EMBL/GenBank/DDBJ databases">
        <authorList>
            <person name="Genoscope - CEA"/>
        </authorList>
    </citation>
    <scope>NUCLEOTIDE SEQUENCE [LARGE SCALE GENOMIC DNA]</scope>
    <source>
        <strain evidence="9">AM13 / DSM 14728</strain>
    </source>
</reference>
<accession>L0RDE2</accession>
<dbReference type="Pfam" id="PF02085">
    <property type="entry name" value="Cytochrom_CIII"/>
    <property type="match status" value="1"/>
</dbReference>
<dbReference type="PATRIC" id="fig|1121451.3.peg.1546"/>
<dbReference type="CDD" id="cd08168">
    <property type="entry name" value="Cytochrom_C3"/>
    <property type="match status" value="1"/>
</dbReference>
<keyword evidence="5" id="KW-0408">Iron</keyword>
<evidence type="ECO:0000259" key="7">
    <source>
        <dbReference type="Pfam" id="PF02085"/>
    </source>
</evidence>
<dbReference type="InterPro" id="IPR036280">
    <property type="entry name" value="Multihaem_cyt_sf"/>
</dbReference>
<name>L0RDE2_9BACT</name>
<evidence type="ECO:0000256" key="5">
    <source>
        <dbReference type="ARBA" id="ARBA00023004"/>
    </source>
</evidence>
<dbReference type="STRING" id="1121451.DESAM_21295"/>
<evidence type="ECO:0000313" key="9">
    <source>
        <dbReference type="Proteomes" id="UP000010808"/>
    </source>
</evidence>
<dbReference type="AlphaFoldDB" id="L0RDE2"/>
<dbReference type="GO" id="GO:0009055">
    <property type="term" value="F:electron transfer activity"/>
    <property type="evidence" value="ECO:0007669"/>
    <property type="project" value="InterPro"/>
</dbReference>
<evidence type="ECO:0000256" key="4">
    <source>
        <dbReference type="ARBA" id="ARBA00022982"/>
    </source>
</evidence>
<feature type="chain" id="PRO_5003947268" evidence="6">
    <location>
        <begin position="25"/>
        <end position="134"/>
    </location>
</feature>
<evidence type="ECO:0000256" key="3">
    <source>
        <dbReference type="ARBA" id="ARBA00022723"/>
    </source>
</evidence>
<evidence type="ECO:0000313" key="8">
    <source>
        <dbReference type="EMBL" id="CCO23576.1"/>
    </source>
</evidence>
<keyword evidence="9" id="KW-1185">Reference proteome</keyword>
<dbReference type="InterPro" id="IPR020942">
    <property type="entry name" value="Cyt_c_III_dom"/>
</dbReference>